<dbReference type="InterPro" id="IPR049192">
    <property type="entry name" value="DUF4246_C"/>
</dbReference>
<dbReference type="PANTHER" id="PTHR33119:SF1">
    <property type="entry name" value="FE2OG DIOXYGENASE DOMAIN-CONTAINING PROTEIN"/>
    <property type="match status" value="1"/>
</dbReference>
<protein>
    <recommendedName>
        <fullName evidence="2">DUF4246 domain-containing protein</fullName>
    </recommendedName>
</protein>
<dbReference type="PANTHER" id="PTHR33119">
    <property type="entry name" value="IFI3P"/>
    <property type="match status" value="1"/>
</dbReference>
<feature type="domain" description="DUF4246" evidence="2">
    <location>
        <begin position="28"/>
        <end position="132"/>
    </location>
</feature>
<dbReference type="Proteomes" id="UP000313359">
    <property type="component" value="Unassembled WGS sequence"/>
</dbReference>
<feature type="compositionally biased region" description="Acidic residues" evidence="1">
    <location>
        <begin position="154"/>
        <end position="163"/>
    </location>
</feature>
<evidence type="ECO:0000259" key="2">
    <source>
        <dbReference type="Pfam" id="PF14033"/>
    </source>
</evidence>
<evidence type="ECO:0000256" key="1">
    <source>
        <dbReference type="SAM" id="MobiDB-lite"/>
    </source>
</evidence>
<name>A0A5C2RQN8_9APHY</name>
<gene>
    <name evidence="3" type="ORF">L227DRAFT_616687</name>
</gene>
<reference evidence="3" key="1">
    <citation type="journal article" date="2018" name="Genome Biol. Evol.">
        <title>Genomics and development of Lentinus tigrinus, a white-rot wood-decaying mushroom with dimorphic fruiting bodies.</title>
        <authorList>
            <person name="Wu B."/>
            <person name="Xu Z."/>
            <person name="Knudson A."/>
            <person name="Carlson A."/>
            <person name="Chen N."/>
            <person name="Kovaka S."/>
            <person name="LaButti K."/>
            <person name="Lipzen A."/>
            <person name="Pennachio C."/>
            <person name="Riley R."/>
            <person name="Schakwitz W."/>
            <person name="Umezawa K."/>
            <person name="Ohm R.A."/>
            <person name="Grigoriev I.V."/>
            <person name="Nagy L.G."/>
            <person name="Gibbons J."/>
            <person name="Hibbett D."/>
        </authorList>
    </citation>
    <scope>NUCLEOTIDE SEQUENCE [LARGE SCALE GENOMIC DNA]</scope>
    <source>
        <strain evidence="3">ALCF2SS1-6</strain>
    </source>
</reference>
<dbReference type="AlphaFoldDB" id="A0A5C2RQN8"/>
<dbReference type="OrthoDB" id="415532at2759"/>
<dbReference type="Pfam" id="PF14033">
    <property type="entry name" value="DUF4246"/>
    <property type="match status" value="1"/>
</dbReference>
<evidence type="ECO:0000313" key="4">
    <source>
        <dbReference type="Proteomes" id="UP000313359"/>
    </source>
</evidence>
<dbReference type="STRING" id="1328759.A0A5C2RQN8"/>
<evidence type="ECO:0000313" key="3">
    <source>
        <dbReference type="EMBL" id="RPD53883.1"/>
    </source>
</evidence>
<dbReference type="InterPro" id="IPR025340">
    <property type="entry name" value="DUF4246"/>
</dbReference>
<keyword evidence="4" id="KW-1185">Reference proteome</keyword>
<accession>A0A5C2RQN8</accession>
<proteinExistence type="predicted"/>
<feature type="region of interest" description="Disordered" evidence="1">
    <location>
        <begin position="141"/>
        <end position="163"/>
    </location>
</feature>
<dbReference type="EMBL" id="ML122314">
    <property type="protein sequence ID" value="RPD53883.1"/>
    <property type="molecule type" value="Genomic_DNA"/>
</dbReference>
<organism evidence="3 4">
    <name type="scientific">Lentinus tigrinus ALCF2SS1-6</name>
    <dbReference type="NCBI Taxonomy" id="1328759"/>
    <lineage>
        <taxon>Eukaryota</taxon>
        <taxon>Fungi</taxon>
        <taxon>Dikarya</taxon>
        <taxon>Basidiomycota</taxon>
        <taxon>Agaricomycotina</taxon>
        <taxon>Agaricomycetes</taxon>
        <taxon>Polyporales</taxon>
        <taxon>Polyporaceae</taxon>
        <taxon>Lentinus</taxon>
    </lineage>
</organism>
<sequence length="163" mass="18334">MPGMALKFRLWTRPCSPGKGESITDYEYCLVIGESRVRKADASDGNPLEVITQQAYMERRADLNGYAQSQPYVISQKYQWLPTDFAVSESGEVNALGYINNLHPSRHTALYPLVTSVLARFVPMFERVLSDVLSPEPPPAVQIDPELLYQDVPDGPDWEDKEA</sequence>